<evidence type="ECO:0000256" key="2">
    <source>
        <dbReference type="ARBA" id="ARBA00022763"/>
    </source>
</evidence>
<feature type="compositionally biased region" description="Polar residues" evidence="4">
    <location>
        <begin position="1"/>
        <end position="24"/>
    </location>
</feature>
<dbReference type="GO" id="GO:0043916">
    <property type="term" value="F:DNA-7-methylguanine glycosylase activity"/>
    <property type="evidence" value="ECO:0007669"/>
    <property type="project" value="TreeGrafter"/>
</dbReference>
<feature type="domain" description="HhH-GPD" evidence="5">
    <location>
        <begin position="190"/>
        <end position="364"/>
    </location>
</feature>
<dbReference type="Proteomes" id="UP000664169">
    <property type="component" value="Unassembled WGS sequence"/>
</dbReference>
<sequence>MASIKGTRSSSRLVDKSNSSNSAPLHTARADSLEMSAASKTSGTSKRKAKSAAMAPPVTPPPKKHKKVMNELALEPVVKPNPKNPKKSVTNTNIEDRPVEPHMTNAPLLTPHGSKLVTYADFSADISPSKSGIPRPTTTTGQLLEEACAHLIKTDQRLEPFVKKHHCHLFSAEGLAEATDPYDALVSGILSQQVSGAAAKSIKRKFIGLFNGNTEGAESEWSFPLPEDVAKVDVPFLRTAGLSQRKAEYVIGLSEKFASGELTARWLMEAPYDKMVEKLVAVRGLGKWSVEMFACFALKRMDVFSLGDLGVQRGVGVVLGRDVKKLKTKGGKWKYATEKEMSDFAEPFAPYRSLLMWYMWKASDTNVEAVEGT</sequence>
<accession>A0A8H3ESE1</accession>
<dbReference type="FunFam" id="1.10.340.30:FF:000004">
    <property type="entry name" value="DNA-3-methyladenine glycosylase II"/>
    <property type="match status" value="1"/>
</dbReference>
<evidence type="ECO:0000256" key="4">
    <source>
        <dbReference type="SAM" id="MobiDB-lite"/>
    </source>
</evidence>
<reference evidence="6" key="1">
    <citation type="submission" date="2021-03" db="EMBL/GenBank/DDBJ databases">
        <authorList>
            <person name="Tagirdzhanova G."/>
        </authorList>
    </citation>
    <scope>NUCLEOTIDE SEQUENCE</scope>
</reference>
<dbReference type="InterPro" id="IPR011257">
    <property type="entry name" value="DNA_glycosylase"/>
</dbReference>
<dbReference type="InterPro" id="IPR051912">
    <property type="entry name" value="Alkylbase_DNA_Glycosylase/TA"/>
</dbReference>
<dbReference type="GO" id="GO:0032131">
    <property type="term" value="F:alkylated DNA binding"/>
    <property type="evidence" value="ECO:0007669"/>
    <property type="project" value="TreeGrafter"/>
</dbReference>
<dbReference type="Gene3D" id="1.10.340.30">
    <property type="entry name" value="Hypothetical protein, domain 2"/>
    <property type="match status" value="1"/>
</dbReference>
<keyword evidence="3" id="KW-0234">DNA repair</keyword>
<dbReference type="Pfam" id="PF00730">
    <property type="entry name" value="HhH-GPD"/>
    <property type="match status" value="1"/>
</dbReference>
<dbReference type="OrthoDB" id="415889at2759"/>
<protein>
    <recommendedName>
        <fullName evidence="5">HhH-GPD domain-containing protein</fullName>
    </recommendedName>
</protein>
<evidence type="ECO:0000256" key="3">
    <source>
        <dbReference type="ARBA" id="ARBA00023204"/>
    </source>
</evidence>
<dbReference type="GO" id="GO:0006307">
    <property type="term" value="P:DNA alkylation repair"/>
    <property type="evidence" value="ECO:0007669"/>
    <property type="project" value="TreeGrafter"/>
</dbReference>
<dbReference type="EMBL" id="CAJPDQ010000006">
    <property type="protein sequence ID" value="CAF9910800.1"/>
    <property type="molecule type" value="Genomic_DNA"/>
</dbReference>
<dbReference type="InterPro" id="IPR003265">
    <property type="entry name" value="HhH-GPD_domain"/>
</dbReference>
<evidence type="ECO:0000313" key="6">
    <source>
        <dbReference type="EMBL" id="CAF9910800.1"/>
    </source>
</evidence>
<name>A0A8H3ESE1_9LECA</name>
<feature type="region of interest" description="Disordered" evidence="4">
    <location>
        <begin position="1"/>
        <end position="100"/>
    </location>
</feature>
<dbReference type="SMART" id="SM00478">
    <property type="entry name" value="ENDO3c"/>
    <property type="match status" value="1"/>
</dbReference>
<evidence type="ECO:0000259" key="5">
    <source>
        <dbReference type="SMART" id="SM00478"/>
    </source>
</evidence>
<gene>
    <name evidence="6" type="ORF">GOMPHAMPRED_007181</name>
</gene>
<dbReference type="GO" id="GO:0005634">
    <property type="term" value="C:nucleus"/>
    <property type="evidence" value="ECO:0007669"/>
    <property type="project" value="TreeGrafter"/>
</dbReference>
<dbReference type="CDD" id="cd00056">
    <property type="entry name" value="ENDO3c"/>
    <property type="match status" value="1"/>
</dbReference>
<organism evidence="6 7">
    <name type="scientific">Gomphillus americanus</name>
    <dbReference type="NCBI Taxonomy" id="1940652"/>
    <lineage>
        <taxon>Eukaryota</taxon>
        <taxon>Fungi</taxon>
        <taxon>Dikarya</taxon>
        <taxon>Ascomycota</taxon>
        <taxon>Pezizomycotina</taxon>
        <taxon>Lecanoromycetes</taxon>
        <taxon>OSLEUM clade</taxon>
        <taxon>Ostropomycetidae</taxon>
        <taxon>Ostropales</taxon>
        <taxon>Graphidaceae</taxon>
        <taxon>Gomphilloideae</taxon>
        <taxon>Gomphillus</taxon>
    </lineage>
</organism>
<dbReference type="GO" id="GO:0006285">
    <property type="term" value="P:base-excision repair, AP site formation"/>
    <property type="evidence" value="ECO:0007669"/>
    <property type="project" value="UniProtKB-ARBA"/>
</dbReference>
<dbReference type="SUPFAM" id="SSF48150">
    <property type="entry name" value="DNA-glycosylase"/>
    <property type="match status" value="1"/>
</dbReference>
<dbReference type="PANTHER" id="PTHR43003:SF5">
    <property type="entry name" value="DNA-3-METHYLADENINE GLYCOSYLASE"/>
    <property type="match status" value="1"/>
</dbReference>
<proteinExistence type="inferred from homology"/>
<dbReference type="GO" id="GO:0032993">
    <property type="term" value="C:protein-DNA complex"/>
    <property type="evidence" value="ECO:0007669"/>
    <property type="project" value="TreeGrafter"/>
</dbReference>
<dbReference type="AlphaFoldDB" id="A0A8H3ESE1"/>
<comment type="caution">
    <text evidence="6">The sequence shown here is derived from an EMBL/GenBank/DDBJ whole genome shotgun (WGS) entry which is preliminary data.</text>
</comment>
<comment type="similarity">
    <text evidence="1">Belongs to the alkylbase DNA glycosidase AlkA family.</text>
</comment>
<evidence type="ECO:0000256" key="1">
    <source>
        <dbReference type="ARBA" id="ARBA00010817"/>
    </source>
</evidence>
<dbReference type="Gene3D" id="1.10.1670.40">
    <property type="match status" value="1"/>
</dbReference>
<feature type="compositionally biased region" description="Low complexity" evidence="4">
    <location>
        <begin position="76"/>
        <end position="93"/>
    </location>
</feature>
<keyword evidence="7" id="KW-1185">Reference proteome</keyword>
<evidence type="ECO:0000313" key="7">
    <source>
        <dbReference type="Proteomes" id="UP000664169"/>
    </source>
</evidence>
<dbReference type="GO" id="GO:0008725">
    <property type="term" value="F:DNA-3-methyladenine glycosylase activity"/>
    <property type="evidence" value="ECO:0007669"/>
    <property type="project" value="TreeGrafter"/>
</dbReference>
<keyword evidence="2" id="KW-0227">DNA damage</keyword>
<dbReference type="PANTHER" id="PTHR43003">
    <property type="entry name" value="DNA-3-METHYLADENINE GLYCOSYLASE"/>
    <property type="match status" value="1"/>
</dbReference>